<dbReference type="GO" id="GO:0015031">
    <property type="term" value="P:protein transport"/>
    <property type="evidence" value="ECO:0007669"/>
    <property type="project" value="UniProtKB-KW"/>
</dbReference>
<evidence type="ECO:0000313" key="10">
    <source>
        <dbReference type="Proteomes" id="UP000092584"/>
    </source>
</evidence>
<evidence type="ECO:0000256" key="1">
    <source>
        <dbReference type="ARBA" id="ARBA00004162"/>
    </source>
</evidence>
<keyword evidence="7" id="KW-0653">Protein transport</keyword>
<dbReference type="InterPro" id="IPR003400">
    <property type="entry name" value="ExbD"/>
</dbReference>
<keyword evidence="5" id="KW-1133">Transmembrane helix</keyword>
<protein>
    <submittedName>
        <fullName evidence="9">Biopolymer transporter ExbD</fullName>
    </submittedName>
</protein>
<reference evidence="10" key="1">
    <citation type="submission" date="2016-02" db="EMBL/GenBank/DDBJ databases">
        <authorList>
            <person name="Shin S.-K."/>
            <person name="Yi H."/>
            <person name="Kim E."/>
        </authorList>
    </citation>
    <scope>NUCLEOTIDE SEQUENCE [LARGE SCALE GENOMIC DNA]</scope>
    <source>
        <strain evidence="10">LPB0003</strain>
    </source>
</reference>
<gene>
    <name evidence="9" type="ORF">LPB3_01495</name>
</gene>
<dbReference type="KEGG" id="pob:LPB03_08110"/>
<name>A0A1B8U2L2_9FLAO</name>
<dbReference type="OrthoDB" id="9801500at2"/>
<evidence type="ECO:0000256" key="7">
    <source>
        <dbReference type="RuleBase" id="RU003879"/>
    </source>
</evidence>
<dbReference type="PANTHER" id="PTHR30558">
    <property type="entry name" value="EXBD MEMBRANE COMPONENT OF PMF-DRIVEN MACROMOLECULE IMPORT SYSTEM"/>
    <property type="match status" value="1"/>
</dbReference>
<evidence type="ECO:0000256" key="3">
    <source>
        <dbReference type="ARBA" id="ARBA00022475"/>
    </source>
</evidence>
<dbReference type="PANTHER" id="PTHR30558:SF3">
    <property type="entry name" value="BIOPOLYMER TRANSPORT PROTEIN EXBD-RELATED"/>
    <property type="match status" value="1"/>
</dbReference>
<evidence type="ECO:0000256" key="4">
    <source>
        <dbReference type="ARBA" id="ARBA00022692"/>
    </source>
</evidence>
<dbReference type="STRING" id="1774273.LPB03_08110"/>
<dbReference type="GO" id="GO:0022857">
    <property type="term" value="F:transmembrane transporter activity"/>
    <property type="evidence" value="ECO:0007669"/>
    <property type="project" value="InterPro"/>
</dbReference>
<keyword evidence="8" id="KW-0175">Coiled coil</keyword>
<comment type="subcellular location">
    <subcellularLocation>
        <location evidence="1">Cell membrane</location>
        <topology evidence="1">Single-pass membrane protein</topology>
    </subcellularLocation>
    <subcellularLocation>
        <location evidence="7">Cell membrane</location>
        <topology evidence="7">Single-pass type II membrane protein</topology>
    </subcellularLocation>
</comment>
<keyword evidence="10" id="KW-1185">Reference proteome</keyword>
<keyword evidence="4 7" id="KW-0812">Transmembrane</keyword>
<dbReference type="RefSeq" id="WP_065317833.1">
    <property type="nucleotide sequence ID" value="NZ_CP017477.1"/>
</dbReference>
<dbReference type="Proteomes" id="UP000092584">
    <property type="component" value="Unassembled WGS sequence"/>
</dbReference>
<comment type="similarity">
    <text evidence="2 7">Belongs to the ExbD/TolR family.</text>
</comment>
<sequence>MARRENPEINAGSMADIAFLLLIFFLVTTTMNVDSGVSKKLSEKPPPDYVPPIVKQKNIFEVSINRNNDLLVENEAMNIKDLKDAALNFIDNGGGIGAPGEDGTPGQRCDYCQGEGLDTSSDHPNKAIISVQSDRGTEYGTYIRVQNELLRAYSELRNRLSRQRYNMSFDELEEAYDNAKNNADLKDQVETLQRRVEDIKKAYPQIISDMEPTS</sequence>
<evidence type="ECO:0000256" key="6">
    <source>
        <dbReference type="ARBA" id="ARBA00023136"/>
    </source>
</evidence>
<keyword evidence="6" id="KW-0472">Membrane</keyword>
<comment type="caution">
    <text evidence="9">The sequence shown here is derived from an EMBL/GenBank/DDBJ whole genome shotgun (WGS) entry which is preliminary data.</text>
</comment>
<proteinExistence type="inferred from homology"/>
<dbReference type="EMBL" id="LSFM01000003">
    <property type="protein sequence ID" value="OBY66120.1"/>
    <property type="molecule type" value="Genomic_DNA"/>
</dbReference>
<evidence type="ECO:0000256" key="5">
    <source>
        <dbReference type="ARBA" id="ARBA00022989"/>
    </source>
</evidence>
<evidence type="ECO:0000313" key="9">
    <source>
        <dbReference type="EMBL" id="OBY66120.1"/>
    </source>
</evidence>
<accession>A0A1B8U2L2</accession>
<evidence type="ECO:0000256" key="8">
    <source>
        <dbReference type="SAM" id="Coils"/>
    </source>
</evidence>
<evidence type="ECO:0000256" key="2">
    <source>
        <dbReference type="ARBA" id="ARBA00005811"/>
    </source>
</evidence>
<keyword evidence="3" id="KW-1003">Cell membrane</keyword>
<organism evidence="9 10">
    <name type="scientific">Polaribacter vadi</name>
    <dbReference type="NCBI Taxonomy" id="1774273"/>
    <lineage>
        <taxon>Bacteria</taxon>
        <taxon>Pseudomonadati</taxon>
        <taxon>Bacteroidota</taxon>
        <taxon>Flavobacteriia</taxon>
        <taxon>Flavobacteriales</taxon>
        <taxon>Flavobacteriaceae</taxon>
    </lineage>
</organism>
<feature type="coiled-coil region" evidence="8">
    <location>
        <begin position="162"/>
        <end position="202"/>
    </location>
</feature>
<dbReference type="GO" id="GO:0005886">
    <property type="term" value="C:plasma membrane"/>
    <property type="evidence" value="ECO:0007669"/>
    <property type="project" value="UniProtKB-SubCell"/>
</dbReference>
<dbReference type="AlphaFoldDB" id="A0A1B8U2L2"/>
<dbReference type="Pfam" id="PF02472">
    <property type="entry name" value="ExbD"/>
    <property type="match status" value="1"/>
</dbReference>
<keyword evidence="7" id="KW-0813">Transport</keyword>